<name>D7TIM6_VITVI</name>
<dbReference type="GO" id="GO:0004743">
    <property type="term" value="F:pyruvate kinase activity"/>
    <property type="evidence" value="ECO:0007669"/>
    <property type="project" value="InterPro"/>
</dbReference>
<proteinExistence type="predicted"/>
<reference evidence="3" key="1">
    <citation type="journal article" date="2007" name="Nature">
        <title>The grapevine genome sequence suggests ancestral hexaploidization in major angiosperm phyla.</title>
        <authorList>
            <consortium name="The French-Italian Public Consortium for Grapevine Genome Characterization."/>
            <person name="Jaillon O."/>
            <person name="Aury J.-M."/>
            <person name="Noel B."/>
            <person name="Policriti A."/>
            <person name="Clepet C."/>
            <person name="Casagrande A."/>
            <person name="Choisne N."/>
            <person name="Aubourg S."/>
            <person name="Vitulo N."/>
            <person name="Jubin C."/>
            <person name="Vezzi A."/>
            <person name="Legeai F."/>
            <person name="Hugueney P."/>
            <person name="Dasilva C."/>
            <person name="Horner D."/>
            <person name="Mica E."/>
            <person name="Jublot D."/>
            <person name="Poulain J."/>
            <person name="Bruyere C."/>
            <person name="Billault A."/>
            <person name="Segurens B."/>
            <person name="Gouyvenoux M."/>
            <person name="Ugarte E."/>
            <person name="Cattonaro F."/>
            <person name="Anthouard V."/>
            <person name="Vico V."/>
            <person name="Del Fabbro C."/>
            <person name="Alaux M."/>
            <person name="Di Gaspero G."/>
            <person name="Dumas V."/>
            <person name="Felice N."/>
            <person name="Paillard S."/>
            <person name="Juman I."/>
            <person name="Moroldo M."/>
            <person name="Scalabrin S."/>
            <person name="Canaguier A."/>
            <person name="Le Clainche I."/>
            <person name="Malacrida G."/>
            <person name="Durand E."/>
            <person name="Pesole G."/>
            <person name="Laucou V."/>
            <person name="Chatelet P."/>
            <person name="Merdinoglu D."/>
            <person name="Delledonne M."/>
            <person name="Pezzotti M."/>
            <person name="Lecharny A."/>
            <person name="Scarpelli C."/>
            <person name="Artiguenave F."/>
            <person name="Pe M.E."/>
            <person name="Valle G."/>
            <person name="Morgante M."/>
            <person name="Caboche M."/>
            <person name="Adam-Blondon A.-F."/>
            <person name="Weissenbach J."/>
            <person name="Quetier F."/>
            <person name="Wincker P."/>
        </authorList>
    </citation>
    <scope>NUCLEOTIDE SEQUENCE [LARGE SCALE GENOMIC DNA]</scope>
    <source>
        <strain evidence="3">cv. Pinot noir / PN40024</strain>
    </source>
</reference>
<gene>
    <name evidence="2" type="ordered locus">VIT_08s0007g05430</name>
</gene>
<dbReference type="PANTHER" id="PTHR11817">
    <property type="entry name" value="PYRUVATE KINASE"/>
    <property type="match status" value="1"/>
</dbReference>
<dbReference type="EMBL" id="FN595991">
    <property type="protein sequence ID" value="CBI30102.3"/>
    <property type="molecule type" value="Genomic_DNA"/>
</dbReference>
<sequence length="175" mass="19241">MMTTVFGSRISVSMYLFLYGKVMILLQRAESVYNQSLHFKRIVKHVGEPMSHAESVASSAVRTAVNVNAAMIVAFTSTGGAPRLITKYRPPVPVLAVVIPRLKTNSLKWTLTGTLQVPQALLPKIQTQDYVSLTETTLSNVRPNRVSLVGMNGPNVSEFSDVPLLEKDMQITLPL</sequence>
<feature type="domain" description="Pyruvate kinase C-terminal" evidence="1">
    <location>
        <begin position="54"/>
        <end position="114"/>
    </location>
</feature>
<evidence type="ECO:0000313" key="3">
    <source>
        <dbReference type="Proteomes" id="UP000009183"/>
    </source>
</evidence>
<dbReference type="HOGENOM" id="CLU_1535249_0_0_1"/>
<evidence type="ECO:0000259" key="1">
    <source>
        <dbReference type="Pfam" id="PF02887"/>
    </source>
</evidence>
<dbReference type="AlphaFoldDB" id="D7TIM6"/>
<dbReference type="Gene3D" id="3.40.1380.20">
    <property type="entry name" value="Pyruvate kinase, C-terminal domain"/>
    <property type="match status" value="1"/>
</dbReference>
<dbReference type="InterPro" id="IPR015795">
    <property type="entry name" value="Pyrv_Knase_C"/>
</dbReference>
<dbReference type="InterPro" id="IPR001697">
    <property type="entry name" value="Pyr_Knase"/>
</dbReference>
<protein>
    <recommendedName>
        <fullName evidence="1">Pyruvate kinase C-terminal domain-containing protein</fullName>
    </recommendedName>
</protein>
<dbReference type="PaxDb" id="29760-VIT_08s0007g05430.t01"/>
<dbReference type="GO" id="GO:0000287">
    <property type="term" value="F:magnesium ion binding"/>
    <property type="evidence" value="ECO:0007669"/>
    <property type="project" value="InterPro"/>
</dbReference>
<organism evidence="2 3">
    <name type="scientific">Vitis vinifera</name>
    <name type="common">Grape</name>
    <dbReference type="NCBI Taxonomy" id="29760"/>
    <lineage>
        <taxon>Eukaryota</taxon>
        <taxon>Viridiplantae</taxon>
        <taxon>Streptophyta</taxon>
        <taxon>Embryophyta</taxon>
        <taxon>Tracheophyta</taxon>
        <taxon>Spermatophyta</taxon>
        <taxon>Magnoliopsida</taxon>
        <taxon>eudicotyledons</taxon>
        <taxon>Gunneridae</taxon>
        <taxon>Pentapetalae</taxon>
        <taxon>rosids</taxon>
        <taxon>Vitales</taxon>
        <taxon>Vitaceae</taxon>
        <taxon>Viteae</taxon>
        <taxon>Vitis</taxon>
    </lineage>
</organism>
<keyword evidence="3" id="KW-1185">Reference proteome</keyword>
<dbReference type="InParanoid" id="D7TIM6"/>
<dbReference type="SUPFAM" id="SSF52935">
    <property type="entry name" value="PK C-terminal domain-like"/>
    <property type="match status" value="1"/>
</dbReference>
<dbReference type="Pfam" id="PF02887">
    <property type="entry name" value="PK_C"/>
    <property type="match status" value="1"/>
</dbReference>
<dbReference type="STRING" id="29760.D7TIM6"/>
<dbReference type="Proteomes" id="UP000009183">
    <property type="component" value="Chromosome 8"/>
</dbReference>
<dbReference type="GO" id="GO:0030955">
    <property type="term" value="F:potassium ion binding"/>
    <property type="evidence" value="ECO:0007669"/>
    <property type="project" value="InterPro"/>
</dbReference>
<accession>D7TIM6</accession>
<dbReference type="InterPro" id="IPR036918">
    <property type="entry name" value="Pyrv_Knase_C_sf"/>
</dbReference>
<evidence type="ECO:0000313" key="2">
    <source>
        <dbReference type="EMBL" id="CBI30102.3"/>
    </source>
</evidence>
<dbReference type="eggNOG" id="KOG2323">
    <property type="taxonomic scope" value="Eukaryota"/>
</dbReference>